<dbReference type="OrthoDB" id="1072947at2"/>
<dbReference type="AlphaFoldDB" id="A0A1H4B791"/>
<organism evidence="1 2">
    <name type="scientific">Xylanibacter ruminicola</name>
    <name type="common">Prevotella ruminicola</name>
    <dbReference type="NCBI Taxonomy" id="839"/>
    <lineage>
        <taxon>Bacteria</taxon>
        <taxon>Pseudomonadati</taxon>
        <taxon>Bacteroidota</taxon>
        <taxon>Bacteroidia</taxon>
        <taxon>Bacteroidales</taxon>
        <taxon>Prevotellaceae</taxon>
        <taxon>Xylanibacter</taxon>
    </lineage>
</organism>
<dbReference type="RefSeq" id="WP_074760917.1">
    <property type="nucleotide sequence ID" value="NZ_FNRF01000002.1"/>
</dbReference>
<name>A0A1H4B791_XYLRU</name>
<protein>
    <submittedName>
        <fullName evidence="1">Uncharacterized protein</fullName>
    </submittedName>
</protein>
<dbReference type="Proteomes" id="UP000182257">
    <property type="component" value="Unassembled WGS sequence"/>
</dbReference>
<gene>
    <name evidence="1" type="ORF">SAMN05216462_1540</name>
</gene>
<evidence type="ECO:0000313" key="2">
    <source>
        <dbReference type="Proteomes" id="UP000182257"/>
    </source>
</evidence>
<evidence type="ECO:0000313" key="1">
    <source>
        <dbReference type="EMBL" id="SEA43702.1"/>
    </source>
</evidence>
<reference evidence="1 2" key="1">
    <citation type="submission" date="2016-10" db="EMBL/GenBank/DDBJ databases">
        <authorList>
            <person name="de Groot N.N."/>
        </authorList>
    </citation>
    <scope>NUCLEOTIDE SEQUENCE [LARGE SCALE GENOMIC DNA]</scope>
    <source>
        <strain evidence="1 2">D31d</strain>
    </source>
</reference>
<dbReference type="EMBL" id="FNRF01000002">
    <property type="protein sequence ID" value="SEA43702.1"/>
    <property type="molecule type" value="Genomic_DNA"/>
</dbReference>
<accession>A0A1H4B791</accession>
<sequence>MKLVLFKNEKAVMDALLNGRKVDGRVWLEYNGKGKLVICFDRYKRKPQVRTKDKLIEKLPWGWVKESMQRVKVMGSFPKEQGIAAVLALLDKHHHDAKNAMIDRELRDFC</sequence>
<proteinExistence type="predicted"/>